<proteinExistence type="predicted"/>
<name>A0A6C0JTP5_9ZZZZ</name>
<dbReference type="EMBL" id="MN740695">
    <property type="protein sequence ID" value="QHU08281.1"/>
    <property type="molecule type" value="Genomic_DNA"/>
</dbReference>
<reference evidence="1" key="1">
    <citation type="journal article" date="2020" name="Nature">
        <title>Giant virus diversity and host interactions through global metagenomics.</title>
        <authorList>
            <person name="Schulz F."/>
            <person name="Roux S."/>
            <person name="Paez-Espino D."/>
            <person name="Jungbluth S."/>
            <person name="Walsh D.A."/>
            <person name="Denef V.J."/>
            <person name="McMahon K.D."/>
            <person name="Konstantinidis K.T."/>
            <person name="Eloe-Fadrosh E.A."/>
            <person name="Kyrpides N.C."/>
            <person name="Woyke T."/>
        </authorList>
    </citation>
    <scope>NUCLEOTIDE SEQUENCE</scope>
    <source>
        <strain evidence="1">GVMAG-S-1062768-28</strain>
    </source>
</reference>
<evidence type="ECO:0000313" key="1">
    <source>
        <dbReference type="EMBL" id="QHU08281.1"/>
    </source>
</evidence>
<dbReference type="SUPFAM" id="SSF49749">
    <property type="entry name" value="Group II dsDNA viruses VP"/>
    <property type="match status" value="1"/>
</dbReference>
<dbReference type="InterPro" id="IPR016112">
    <property type="entry name" value="VP_dsDNA_II"/>
</dbReference>
<organism evidence="1">
    <name type="scientific">viral metagenome</name>
    <dbReference type="NCBI Taxonomy" id="1070528"/>
    <lineage>
        <taxon>unclassified sequences</taxon>
        <taxon>metagenomes</taxon>
        <taxon>organismal metagenomes</taxon>
    </lineage>
</organism>
<sequence length="480" mass="51629">MSLALQGTNLSTVGVDLYAYCGRSQFYAPVNEGVNLQICSPIGLVKQVPVQVRLKPEGGGQLRAGNTQGYRIPKALDYLNEVWLLGTMSPVKYTGPAGSYARFRQNWMVYALHRVLMSVQDLPLLEIDNNCQIFYIQNYIAQHQRENVDLMMGNSGEFLSKVQGTAPCANAGSPTWAGPVFGSSRPVAMPLGIYAAMLGSSGARLVTGSMLFSEVLIEIELNPIHHLFEVINTECMATPTAGCVGSVSQIYQCDGSCPDWTNMAVYAHGAIGTPEEKKALAKRVYAMPIKTLMMGAANECLDCDVTSFPLRLSLATTAIHVGVFNTTETQYSDVASTILGGHGVSPVAKATLWYDSSERAEVDVLLSKMAQVGFSTTPGAPDRYTIVFPFSFDMSSACFTQATEFARIANAYVDIRLTNEARLAQQGFDQFGNPIASSTCATIGGKTAVDGGVRQKFTVKTAAAVWLPVNYSSGSVSLTI</sequence>
<protein>
    <recommendedName>
        <fullName evidence="2">Major capsid protein</fullName>
    </recommendedName>
</protein>
<dbReference type="AlphaFoldDB" id="A0A6C0JTP5"/>
<accession>A0A6C0JTP5</accession>
<evidence type="ECO:0008006" key="2">
    <source>
        <dbReference type="Google" id="ProtNLM"/>
    </source>
</evidence>